<gene>
    <name evidence="2" type="ORF">HH304_18055</name>
</gene>
<evidence type="ECO:0000256" key="1">
    <source>
        <dbReference type="SAM" id="MobiDB-lite"/>
    </source>
</evidence>
<feature type="region of interest" description="Disordered" evidence="1">
    <location>
        <begin position="93"/>
        <end position="116"/>
    </location>
</feature>
<evidence type="ECO:0000313" key="3">
    <source>
        <dbReference type="Proteomes" id="UP000559010"/>
    </source>
</evidence>
<accession>A0A848J4X2</accession>
<organism evidence="2 3">
    <name type="scientific">Marinigracilibium pacificum</name>
    <dbReference type="NCBI Taxonomy" id="2729599"/>
    <lineage>
        <taxon>Bacteria</taxon>
        <taxon>Pseudomonadati</taxon>
        <taxon>Bacteroidota</taxon>
        <taxon>Cytophagia</taxon>
        <taxon>Cytophagales</taxon>
        <taxon>Flammeovirgaceae</taxon>
        <taxon>Marinigracilibium</taxon>
    </lineage>
</organism>
<evidence type="ECO:0000313" key="2">
    <source>
        <dbReference type="EMBL" id="NMM50318.1"/>
    </source>
</evidence>
<sequence length="185" mass="21702">MSELIENIQKAIEYVSYSRHEVPNMILRILKEDKWRIRKPKSGLLETREYNFFPDFIEAPRPWGLQSEWKFINDLCKGYEEVELELAKALTGESGKSHQSMTDHHTSIKKTGKQRQLMRLEKERPDLLHKIEMKELSVNAAIIEAGFVKPRIKATKQPKSVVKMIKTHFQQDEISEIIKLLSELE</sequence>
<reference evidence="2 3" key="1">
    <citation type="submission" date="2020-04" db="EMBL/GenBank/DDBJ databases">
        <title>Flammeovirgaceae bacterium KN852 isolated from deep sea.</title>
        <authorList>
            <person name="Zhang D.-C."/>
        </authorList>
    </citation>
    <scope>NUCLEOTIDE SEQUENCE [LARGE SCALE GENOMIC DNA]</scope>
    <source>
        <strain evidence="2 3">KN852</strain>
    </source>
</reference>
<proteinExistence type="predicted"/>
<comment type="caution">
    <text evidence="2">The sequence shown here is derived from an EMBL/GenBank/DDBJ whole genome shotgun (WGS) entry which is preliminary data.</text>
</comment>
<dbReference type="RefSeq" id="WP_169684682.1">
    <property type="nucleotide sequence ID" value="NZ_JABBNU010000012.1"/>
</dbReference>
<dbReference type="AlphaFoldDB" id="A0A848J4X2"/>
<keyword evidence="3" id="KW-1185">Reference proteome</keyword>
<dbReference type="EMBL" id="JABBNU010000012">
    <property type="protein sequence ID" value="NMM50318.1"/>
    <property type="molecule type" value="Genomic_DNA"/>
</dbReference>
<dbReference type="Proteomes" id="UP000559010">
    <property type="component" value="Unassembled WGS sequence"/>
</dbReference>
<protein>
    <submittedName>
        <fullName evidence="2">Uncharacterized protein</fullName>
    </submittedName>
</protein>
<name>A0A848J4X2_9BACT</name>